<evidence type="ECO:0000256" key="9">
    <source>
        <dbReference type="ARBA" id="ARBA00023212"/>
    </source>
</evidence>
<dbReference type="Pfam" id="PF13424">
    <property type="entry name" value="TPR_12"/>
    <property type="match status" value="4"/>
</dbReference>
<evidence type="ECO:0000256" key="4">
    <source>
        <dbReference type="ARBA" id="ARBA00022701"/>
    </source>
</evidence>
<dbReference type="InterPro" id="IPR019734">
    <property type="entry name" value="TPR_rpt"/>
</dbReference>
<comment type="similarity">
    <text evidence="2">Belongs to the kinesin light chain family.</text>
</comment>
<dbReference type="PANTHER" id="PTHR45783">
    <property type="entry name" value="KINESIN LIGHT CHAIN"/>
    <property type="match status" value="1"/>
</dbReference>
<protein>
    <submittedName>
        <fullName evidence="14">Tetratricopeptide repeat-containing protein</fullName>
    </submittedName>
</protein>
<feature type="compositionally biased region" description="Polar residues" evidence="12">
    <location>
        <begin position="887"/>
        <end position="901"/>
    </location>
</feature>
<dbReference type="SUPFAM" id="SSF48452">
    <property type="entry name" value="TPR-like"/>
    <property type="match status" value="3"/>
</dbReference>
<dbReference type="InterPro" id="IPR011990">
    <property type="entry name" value="TPR-like_helical_dom_sf"/>
</dbReference>
<dbReference type="GO" id="GO:0005874">
    <property type="term" value="C:microtubule"/>
    <property type="evidence" value="ECO:0007669"/>
    <property type="project" value="UniProtKB-KW"/>
</dbReference>
<comment type="subcellular location">
    <subcellularLocation>
        <location evidence="1">Cytoplasm</location>
        <location evidence="1">Cytoskeleton</location>
    </subcellularLocation>
</comment>
<dbReference type="PROSITE" id="PS50005">
    <property type="entry name" value="TPR"/>
    <property type="match status" value="1"/>
</dbReference>
<keyword evidence="8" id="KW-0505">Motor protein</keyword>
<evidence type="ECO:0000256" key="1">
    <source>
        <dbReference type="ARBA" id="ARBA00004245"/>
    </source>
</evidence>
<evidence type="ECO:0000256" key="11">
    <source>
        <dbReference type="SAM" id="Coils"/>
    </source>
</evidence>
<reference evidence="14" key="1">
    <citation type="submission" date="2019-02" db="EMBL/GenBank/DDBJ databases">
        <authorList>
            <person name="Gruber-Vodicka R. H."/>
            <person name="Seah K. B. B."/>
        </authorList>
    </citation>
    <scope>NUCLEOTIDE SEQUENCE</scope>
    <source>
        <strain evidence="14">BECK_DK47</strain>
    </source>
</reference>
<keyword evidence="9" id="KW-0206">Cytoskeleton</keyword>
<evidence type="ECO:0000256" key="7">
    <source>
        <dbReference type="ARBA" id="ARBA00023054"/>
    </source>
</evidence>
<sequence>MAAAPPVGAGGGIDDSFIEQAIQFLREQNGKEPSDEEIADGLNRATVGLLNAGKYTEAEFFARQALAFGQQRLGPEHPDTLASINNLAGLYQVQGRYGEAQTLYERALAAREKVLGPEHPDTLISLNNLAALYQAQSRYGEAQTLYERALAASEKVLGPEHPDTLLSRNNLAGLYQAQGRYGEAQTLYERALAAREKVLGAEHPDTLISCNNLAMLYQAQGRYGEAETLYERAFDAMEKVLGTEHPDTLASINNLAGLYQVQGRYGEAEPLYERALSARKKVLGPQHPKTLMSLNNLAMLYQAQGRYGEAETLYQRALAAREKVLGPEHPNTLQSLNNLAGLYQTQGRYREADPLLKRTLVACEKVLGPEHPNTLTSLNNLAALYQAQGRHGKAQTLLKRALAGGIKALGENHPNTLTTQLNLAILQVNQENIEGALTGLKEMDERLRRFVDVQLDTSRDERTRRDWLFSQSNFQYVVYTLALQYPSVETRRLAADVLLGWRRLGGEGEALDARLANTSDKPEVRQLAGELAKSRARLSQLMNASHPNRAAIDEEEKRLGESEVKLAGLSRAYRAHREARQVRWRAVQNRLPVGSALLALRLFQPVDFKTRKFGEPRWLGMLLPAGGQGEAAPRLADLGPVATVAPLLGTIQGEMRGTALLLDDRTGGLAAKDPVARDNYQSLYAQLFGKWDKELAGYQELYLVADGLLELVPFDALVLPDGRYWVERQPIRRLRAGRDLVVDRVAGDERSEPPGEVGCGEERTASRDADVAGASDVANEDRCGSLRSPHPTLYPARLAMLIALGGIDYEEFPAAGGSLHSAGGSLHSTPATQELTGGSLQPAGGSLRSTPATRELTGGSLHSSASDLPRLPPATQPVTPPIAGDSLRSSPASHPSATQRVARQPASIPLDNRRLRAERGAFSNLPATGPEAEAVVGEYNRITGLPAERWQGAKAGEGRLKRLLAPGATPPRVLHLATHGFFLPKEGKEGAARTERPMTLGGLALAGANRGRVGEMGPDGEDGILYALEAQSLNLRGTALVVLSACDTGRGEVDISDGVYGLTRALGIAGARNVLMTLWPLEDRLAREFMEDFYRNWLGDSDAVNGNKDAVNGNKDSMDKDAVYVNEEAVRGNRDAINRDKDAINRNKDAINRVSTGQVTPAEALRQTRLAWIRSA</sequence>
<dbReference type="PANTHER" id="PTHR45783:SF3">
    <property type="entry name" value="KINESIN LIGHT CHAIN"/>
    <property type="match status" value="1"/>
</dbReference>
<dbReference type="GO" id="GO:0007018">
    <property type="term" value="P:microtubule-based movement"/>
    <property type="evidence" value="ECO:0007669"/>
    <property type="project" value="TreeGrafter"/>
</dbReference>
<evidence type="ECO:0000256" key="3">
    <source>
        <dbReference type="ARBA" id="ARBA00022490"/>
    </source>
</evidence>
<dbReference type="Pfam" id="PF12770">
    <property type="entry name" value="CHAT"/>
    <property type="match status" value="1"/>
</dbReference>
<feature type="coiled-coil region" evidence="11">
    <location>
        <begin position="524"/>
        <end position="572"/>
    </location>
</feature>
<dbReference type="AlphaFoldDB" id="A0A450TLH4"/>
<dbReference type="InterPro" id="IPR002151">
    <property type="entry name" value="Kinesin_light"/>
</dbReference>
<dbReference type="Gene3D" id="1.25.40.10">
    <property type="entry name" value="Tetratricopeptide repeat domain"/>
    <property type="match status" value="3"/>
</dbReference>
<proteinExistence type="inferred from homology"/>
<keyword evidence="3" id="KW-0963">Cytoplasm</keyword>
<name>A0A450TLH4_9GAMM</name>
<dbReference type="PRINTS" id="PR00381">
    <property type="entry name" value="KINESINLIGHT"/>
</dbReference>
<dbReference type="Pfam" id="PF13374">
    <property type="entry name" value="TPR_10"/>
    <property type="match status" value="1"/>
</dbReference>
<evidence type="ECO:0000256" key="5">
    <source>
        <dbReference type="ARBA" id="ARBA00022737"/>
    </source>
</evidence>
<evidence type="ECO:0000256" key="8">
    <source>
        <dbReference type="ARBA" id="ARBA00023175"/>
    </source>
</evidence>
<accession>A0A450TLH4</accession>
<feature type="compositionally biased region" description="Polar residues" evidence="12">
    <location>
        <begin position="829"/>
        <end position="839"/>
    </location>
</feature>
<dbReference type="SMART" id="SM00028">
    <property type="entry name" value="TPR"/>
    <property type="match status" value="9"/>
</dbReference>
<evidence type="ECO:0000256" key="6">
    <source>
        <dbReference type="ARBA" id="ARBA00022803"/>
    </source>
</evidence>
<evidence type="ECO:0000256" key="2">
    <source>
        <dbReference type="ARBA" id="ARBA00009622"/>
    </source>
</evidence>
<dbReference type="GO" id="GO:0005871">
    <property type="term" value="C:kinesin complex"/>
    <property type="evidence" value="ECO:0007669"/>
    <property type="project" value="InterPro"/>
</dbReference>
<dbReference type="InterPro" id="IPR024983">
    <property type="entry name" value="CHAT_dom"/>
</dbReference>
<dbReference type="EMBL" id="CAADEX010000216">
    <property type="protein sequence ID" value="VFJ68570.1"/>
    <property type="molecule type" value="Genomic_DNA"/>
</dbReference>
<keyword evidence="7 11" id="KW-0175">Coiled coil</keyword>
<feature type="compositionally biased region" description="Basic and acidic residues" evidence="12">
    <location>
        <begin position="760"/>
        <end position="770"/>
    </location>
</feature>
<organism evidence="14">
    <name type="scientific">Candidatus Kentrum sp. DK</name>
    <dbReference type="NCBI Taxonomy" id="2126562"/>
    <lineage>
        <taxon>Bacteria</taxon>
        <taxon>Pseudomonadati</taxon>
        <taxon>Pseudomonadota</taxon>
        <taxon>Gammaproteobacteria</taxon>
        <taxon>Candidatus Kentrum</taxon>
    </lineage>
</organism>
<feature type="compositionally biased region" description="Pro residues" evidence="12">
    <location>
        <begin position="870"/>
        <end position="880"/>
    </location>
</feature>
<keyword evidence="6 10" id="KW-0802">TPR repeat</keyword>
<keyword evidence="4" id="KW-0493">Microtubule</keyword>
<evidence type="ECO:0000256" key="12">
    <source>
        <dbReference type="SAM" id="MobiDB-lite"/>
    </source>
</evidence>
<evidence type="ECO:0000256" key="10">
    <source>
        <dbReference type="PROSITE-ProRule" id="PRU00339"/>
    </source>
</evidence>
<dbReference type="GO" id="GO:0005737">
    <property type="term" value="C:cytoplasm"/>
    <property type="evidence" value="ECO:0007669"/>
    <property type="project" value="TreeGrafter"/>
</dbReference>
<evidence type="ECO:0000259" key="13">
    <source>
        <dbReference type="Pfam" id="PF12770"/>
    </source>
</evidence>
<feature type="region of interest" description="Disordered" evidence="12">
    <location>
        <begin position="745"/>
        <end position="789"/>
    </location>
</feature>
<keyword evidence="5" id="KW-0677">Repeat</keyword>
<evidence type="ECO:0000313" key="14">
    <source>
        <dbReference type="EMBL" id="VFJ68570.1"/>
    </source>
</evidence>
<feature type="domain" description="CHAT" evidence="13">
    <location>
        <begin position="681"/>
        <end position="1099"/>
    </location>
</feature>
<gene>
    <name evidence="14" type="ORF">BECKDK2373B_GA0170837_12161</name>
</gene>
<dbReference type="GO" id="GO:0019894">
    <property type="term" value="F:kinesin binding"/>
    <property type="evidence" value="ECO:0007669"/>
    <property type="project" value="TreeGrafter"/>
</dbReference>
<feature type="repeat" description="TPR" evidence="10">
    <location>
        <begin position="291"/>
        <end position="324"/>
    </location>
</feature>
<feature type="region of interest" description="Disordered" evidence="12">
    <location>
        <begin position="821"/>
        <end position="908"/>
    </location>
</feature>